<dbReference type="SMART" id="SM00901">
    <property type="entry name" value="FRG"/>
    <property type="match status" value="1"/>
</dbReference>
<reference evidence="2 3" key="1">
    <citation type="submission" date="2015-12" db="EMBL/GenBank/DDBJ databases">
        <authorList>
            <person name="Shamseldin A."/>
            <person name="Moawad H."/>
            <person name="Abd El-Rahim W.M."/>
            <person name="Sadowsky M.J."/>
        </authorList>
    </citation>
    <scope>NUCLEOTIDE SEQUENCE [LARGE SCALE GENOMIC DNA]</scope>
    <source>
        <strain evidence="2 3">WF1</strain>
    </source>
</reference>
<name>A0A1V8M7K0_9GAMM</name>
<dbReference type="AlphaFoldDB" id="A0A1V8M7K0"/>
<dbReference type="EMBL" id="LPUF01000001">
    <property type="protein sequence ID" value="OQK17551.1"/>
    <property type="molecule type" value="Genomic_DNA"/>
</dbReference>
<dbReference type="STRING" id="1420851.AU255_06670"/>
<feature type="domain" description="FRG" evidence="1">
    <location>
        <begin position="58"/>
        <end position="174"/>
    </location>
</feature>
<dbReference type="Pfam" id="PF08867">
    <property type="entry name" value="FRG"/>
    <property type="match status" value="1"/>
</dbReference>
<keyword evidence="3" id="KW-1185">Reference proteome</keyword>
<evidence type="ECO:0000313" key="3">
    <source>
        <dbReference type="Proteomes" id="UP000191980"/>
    </source>
</evidence>
<dbReference type="Proteomes" id="UP000191980">
    <property type="component" value="Unassembled WGS sequence"/>
</dbReference>
<dbReference type="InterPro" id="IPR014966">
    <property type="entry name" value="FRG-dom"/>
</dbReference>
<sequence>MKRFKTLDELRPYLQLPTINTGRTVTPLGPSGPVMTDMEQLTAMTDENGFIIFQSGLELAPFAYRGQTEDWPCVPTLARKEKIEDRLLAACQNIAFQDILSEHPYVVITKNSTFTERLLYVDVSGLAQHYGLATDMLDLTLNFDVASFFATCRWNDESRSFIPINKAKKLGVVYRVMFPLLVDQIPKRATTVGWQPLPRPEQQRAVGILMRAQDDFAKWPQVQMIRFRQSKEVSLRIFNLFDKGEILFPPDVAADMADEAKKLKYFTPTQIERAWKALEIFDPLTPSGMEQRQSIEKSAEIYTCHELKLSWDSYNIEKDHDKLMAQLQSELSEVKYRRACYL</sequence>
<accession>A0A1V8M7K0</accession>
<protein>
    <recommendedName>
        <fullName evidence="1">FRG domain-containing protein</fullName>
    </recommendedName>
</protein>
<evidence type="ECO:0000313" key="2">
    <source>
        <dbReference type="EMBL" id="OQK17551.1"/>
    </source>
</evidence>
<evidence type="ECO:0000259" key="1">
    <source>
        <dbReference type="SMART" id="SM00901"/>
    </source>
</evidence>
<comment type="caution">
    <text evidence="2">The sequence shown here is derived from an EMBL/GenBank/DDBJ whole genome shotgun (WGS) entry which is preliminary data.</text>
</comment>
<organism evidence="2 3">
    <name type="scientific">Methyloprofundus sedimenti</name>
    <dbReference type="NCBI Taxonomy" id="1420851"/>
    <lineage>
        <taxon>Bacteria</taxon>
        <taxon>Pseudomonadati</taxon>
        <taxon>Pseudomonadota</taxon>
        <taxon>Gammaproteobacteria</taxon>
        <taxon>Methylococcales</taxon>
        <taxon>Methylococcaceae</taxon>
        <taxon>Methyloprofundus</taxon>
    </lineage>
</organism>
<proteinExistence type="predicted"/>
<gene>
    <name evidence="2" type="ORF">AU255_06670</name>
</gene>